<dbReference type="SMART" id="SM00297">
    <property type="entry name" value="BROMO"/>
    <property type="match status" value="2"/>
</dbReference>
<dbReference type="InterPro" id="IPR050935">
    <property type="entry name" value="Bromo_chromatin_reader"/>
</dbReference>
<protein>
    <submittedName>
        <fullName evidence="7">Bromodomain-containing protein</fullName>
    </submittedName>
</protein>
<evidence type="ECO:0000256" key="2">
    <source>
        <dbReference type="ARBA" id="ARBA00023117"/>
    </source>
</evidence>
<dbReference type="InterPro" id="IPR036427">
    <property type="entry name" value="Bromodomain-like_sf"/>
</dbReference>
<dbReference type="PANTHER" id="PTHR22880:SF225">
    <property type="entry name" value="BROMODOMAIN-CONTAINING PROTEIN BET-1-RELATED"/>
    <property type="match status" value="1"/>
</dbReference>
<dbReference type="PROSITE" id="PS00633">
    <property type="entry name" value="BROMODOMAIN_1"/>
    <property type="match status" value="1"/>
</dbReference>
<evidence type="ECO:0000256" key="3">
    <source>
        <dbReference type="PROSITE-ProRule" id="PRU00035"/>
    </source>
</evidence>
<dbReference type="InterPro" id="IPR001487">
    <property type="entry name" value="Bromodomain"/>
</dbReference>
<dbReference type="InterPro" id="IPR018359">
    <property type="entry name" value="Bromodomain_CS"/>
</dbReference>
<feature type="non-terminal residue" evidence="7">
    <location>
        <position position="1"/>
    </location>
</feature>
<dbReference type="Gene3D" id="1.20.920.10">
    <property type="entry name" value="Bromodomain-like"/>
    <property type="match status" value="2"/>
</dbReference>
<dbReference type="PROSITE" id="PS50014">
    <property type="entry name" value="BROMODOMAIN_2"/>
    <property type="match status" value="2"/>
</dbReference>
<dbReference type="GO" id="GO:0005634">
    <property type="term" value="C:nucleus"/>
    <property type="evidence" value="ECO:0007669"/>
    <property type="project" value="TreeGrafter"/>
</dbReference>
<dbReference type="InterPro" id="IPR038336">
    <property type="entry name" value="NET_sf"/>
</dbReference>
<reference evidence="8" key="1">
    <citation type="journal article" date="2018" name="Nat. Microbiol.">
        <title>Leveraging single-cell genomics to expand the fungal tree of life.</title>
        <authorList>
            <person name="Ahrendt S.R."/>
            <person name="Quandt C.A."/>
            <person name="Ciobanu D."/>
            <person name="Clum A."/>
            <person name="Salamov A."/>
            <person name="Andreopoulos B."/>
            <person name="Cheng J.F."/>
            <person name="Woyke T."/>
            <person name="Pelin A."/>
            <person name="Henrissat B."/>
            <person name="Reynolds N.K."/>
            <person name="Benny G.L."/>
            <person name="Smith M.E."/>
            <person name="James T.Y."/>
            <person name="Grigoriev I.V."/>
        </authorList>
    </citation>
    <scope>NUCLEOTIDE SEQUENCE [LARGE SCALE GENOMIC DNA]</scope>
    <source>
        <strain evidence="8">RSA 468</strain>
    </source>
</reference>
<dbReference type="PANTHER" id="PTHR22880">
    <property type="entry name" value="FALZ-RELATED BROMODOMAIN-CONTAINING PROTEINS"/>
    <property type="match status" value="1"/>
</dbReference>
<dbReference type="EMBL" id="ML002332">
    <property type="protein sequence ID" value="RKP38764.1"/>
    <property type="molecule type" value="Genomic_DNA"/>
</dbReference>
<feature type="domain" description="Bromo" evidence="5">
    <location>
        <begin position="193"/>
        <end position="265"/>
    </location>
</feature>
<dbReference type="GO" id="GO:0006355">
    <property type="term" value="P:regulation of DNA-templated transcription"/>
    <property type="evidence" value="ECO:0007669"/>
    <property type="project" value="TreeGrafter"/>
</dbReference>
<keyword evidence="2 3" id="KW-0103">Bromodomain</keyword>
<accession>A0A4P9ZYG5</accession>
<feature type="domain" description="Bromo" evidence="5">
    <location>
        <begin position="18"/>
        <end position="90"/>
    </location>
</feature>
<dbReference type="SUPFAM" id="SSF47370">
    <property type="entry name" value="Bromodomain"/>
    <property type="match status" value="2"/>
</dbReference>
<dbReference type="AlphaFoldDB" id="A0A4P9ZYG5"/>
<feature type="region of interest" description="Disordered" evidence="4">
    <location>
        <begin position="106"/>
        <end position="177"/>
    </location>
</feature>
<evidence type="ECO:0000256" key="1">
    <source>
        <dbReference type="ARBA" id="ARBA00022737"/>
    </source>
</evidence>
<feature type="compositionally biased region" description="Basic and acidic residues" evidence="4">
    <location>
        <begin position="142"/>
        <end position="151"/>
    </location>
</feature>
<dbReference type="PRINTS" id="PR00503">
    <property type="entry name" value="BROMODOMAIN"/>
</dbReference>
<feature type="domain" description="NET" evidence="6">
    <location>
        <begin position="375"/>
        <end position="447"/>
    </location>
</feature>
<gene>
    <name evidence="7" type="ORF">BJ085DRAFT_4563</name>
</gene>
<dbReference type="CDD" id="cd05498">
    <property type="entry name" value="Bromo_Brdt_II_like"/>
    <property type="match status" value="1"/>
</dbReference>
<dbReference type="Pfam" id="PF00439">
    <property type="entry name" value="Bromodomain"/>
    <property type="match status" value="2"/>
</dbReference>
<evidence type="ECO:0000259" key="6">
    <source>
        <dbReference type="PROSITE" id="PS51525"/>
    </source>
</evidence>
<evidence type="ECO:0000313" key="8">
    <source>
        <dbReference type="Proteomes" id="UP000268162"/>
    </source>
</evidence>
<feature type="region of interest" description="Disordered" evidence="4">
    <location>
        <begin position="327"/>
        <end position="377"/>
    </location>
</feature>
<keyword evidence="1" id="KW-0677">Repeat</keyword>
<name>A0A4P9ZYG5_9FUNG</name>
<evidence type="ECO:0000313" key="7">
    <source>
        <dbReference type="EMBL" id="RKP38764.1"/>
    </source>
</evidence>
<evidence type="ECO:0000259" key="5">
    <source>
        <dbReference type="PROSITE" id="PS50014"/>
    </source>
</evidence>
<dbReference type="Proteomes" id="UP000268162">
    <property type="component" value="Unassembled WGS sequence"/>
</dbReference>
<proteinExistence type="predicted"/>
<dbReference type="PROSITE" id="PS51525">
    <property type="entry name" value="NET"/>
    <property type="match status" value="1"/>
</dbReference>
<evidence type="ECO:0000256" key="4">
    <source>
        <dbReference type="SAM" id="MobiDB-lite"/>
    </source>
</evidence>
<dbReference type="Pfam" id="PF17035">
    <property type="entry name" value="BET"/>
    <property type="match status" value="1"/>
</dbReference>
<dbReference type="InterPro" id="IPR043509">
    <property type="entry name" value="Bromo_Brdt_II"/>
</dbReference>
<dbReference type="InterPro" id="IPR027353">
    <property type="entry name" value="NET_dom"/>
</dbReference>
<dbReference type="Gene3D" id="1.20.1270.220">
    <property type="match status" value="1"/>
</dbReference>
<dbReference type="GO" id="GO:0006338">
    <property type="term" value="P:chromatin remodeling"/>
    <property type="evidence" value="ECO:0007669"/>
    <property type="project" value="TreeGrafter"/>
</dbReference>
<dbReference type="STRING" id="215637.A0A4P9ZYG5"/>
<feature type="non-terminal residue" evidence="7">
    <location>
        <position position="447"/>
    </location>
</feature>
<keyword evidence="8" id="KW-1185">Reference proteome</keyword>
<feature type="region of interest" description="Disordered" evidence="4">
    <location>
        <begin position="281"/>
        <end position="304"/>
    </location>
</feature>
<organism evidence="7 8">
    <name type="scientific">Dimargaris cristalligena</name>
    <dbReference type="NCBI Taxonomy" id="215637"/>
    <lineage>
        <taxon>Eukaryota</taxon>
        <taxon>Fungi</taxon>
        <taxon>Fungi incertae sedis</taxon>
        <taxon>Zoopagomycota</taxon>
        <taxon>Kickxellomycotina</taxon>
        <taxon>Dimargaritomycetes</taxon>
        <taxon>Dimargaritales</taxon>
        <taxon>Dimargaritaceae</taxon>
        <taxon>Dimargaris</taxon>
    </lineage>
</organism>
<sequence>PMSKEQTKYCQAIVRSMKRHRDAGPFLEPVDPVKLNIPDYTSIVKNPMDISTVEKKLTSGQYADVSRFISDVELIFANCVLYNGSESVIAKMAQSLERLFNNQVKKIPNWPPAGGRGVASKKPPAKSKDPSTTTHLPISRTPSDHRIKRDNPPPGRDPSTPIDAALQRRRSRPGSDPQLKFCHQVIRELFKKSHASFAYAFYEPVDYVTLNIPDYPHIVKQPMDLTTLKKRLESGQYDNADEFEADARLIFHNCYLFNPPDNPVHQMGRMLEDVFNKKWSELPPPMTPGSAALSPPPQPREPVEQNDDIAEFERHLEKMARQLEVMKQAKRKQKGGEVSTPPSVHRQRPTDAPRKRSQSSVGGYGSGSDDAPNLGLAPAGGVREITYEQKQELSDGISKLSPDHMVEVVSIIRSSMPEINDTAQDEIELDIDSLDRNTLWRLYSFVR</sequence>
<dbReference type="GO" id="GO:0000785">
    <property type="term" value="C:chromatin"/>
    <property type="evidence" value="ECO:0007669"/>
    <property type="project" value="TreeGrafter"/>
</dbReference>